<evidence type="ECO:0000256" key="5">
    <source>
        <dbReference type="ARBA" id="ARBA00023136"/>
    </source>
</evidence>
<dbReference type="SUPFAM" id="SSF53649">
    <property type="entry name" value="Alkaline phosphatase-like"/>
    <property type="match status" value="1"/>
</dbReference>
<accession>A0A410JT83</accession>
<protein>
    <submittedName>
        <fullName evidence="8">Alkaline phosphatase family protein</fullName>
    </submittedName>
</protein>
<reference evidence="8 9" key="1">
    <citation type="submission" date="2019-01" db="EMBL/GenBank/DDBJ databases">
        <title>Whole Genome of Ornithobacterium rhinotracheale FARPER-174b.</title>
        <authorList>
            <person name="Tataje-Lavanda L.A."/>
            <person name="Montalvan A."/>
            <person name="Montesinos R."/>
            <person name="Zimic M."/>
            <person name="Fernandez-Sanchez M."/>
            <person name="Fernandez-Diaz M."/>
        </authorList>
    </citation>
    <scope>NUCLEOTIDE SEQUENCE [LARGE SCALE GENOMIC DNA]</scope>
    <source>
        <strain evidence="8 9">FARPER-174b</strain>
    </source>
</reference>
<dbReference type="CDD" id="cd16015">
    <property type="entry name" value="LTA_synthase"/>
    <property type="match status" value="1"/>
</dbReference>
<gene>
    <name evidence="8" type="ORF">EQP59_07830</name>
</gene>
<dbReference type="InterPro" id="IPR000917">
    <property type="entry name" value="Sulfatase_N"/>
</dbReference>
<evidence type="ECO:0000259" key="7">
    <source>
        <dbReference type="Pfam" id="PF00884"/>
    </source>
</evidence>
<feature type="transmembrane region" description="Helical" evidence="6">
    <location>
        <begin position="145"/>
        <end position="162"/>
    </location>
</feature>
<dbReference type="InterPro" id="IPR017850">
    <property type="entry name" value="Alkaline_phosphatase_core_sf"/>
</dbReference>
<dbReference type="EMBL" id="CP035107">
    <property type="protein sequence ID" value="QAR31251.1"/>
    <property type="molecule type" value="Genomic_DNA"/>
</dbReference>
<evidence type="ECO:0000256" key="3">
    <source>
        <dbReference type="ARBA" id="ARBA00022692"/>
    </source>
</evidence>
<feature type="transmembrane region" description="Helical" evidence="6">
    <location>
        <begin position="92"/>
        <end position="112"/>
    </location>
</feature>
<keyword evidence="5 6" id="KW-0472">Membrane</keyword>
<evidence type="ECO:0000256" key="6">
    <source>
        <dbReference type="SAM" id="Phobius"/>
    </source>
</evidence>
<evidence type="ECO:0000313" key="8">
    <source>
        <dbReference type="EMBL" id="QAR31251.1"/>
    </source>
</evidence>
<keyword evidence="2" id="KW-1003">Cell membrane</keyword>
<dbReference type="GO" id="GO:0005886">
    <property type="term" value="C:plasma membrane"/>
    <property type="evidence" value="ECO:0007669"/>
    <property type="project" value="UniProtKB-SubCell"/>
</dbReference>
<organism evidence="8 9">
    <name type="scientific">Ornithobacterium rhinotracheale</name>
    <dbReference type="NCBI Taxonomy" id="28251"/>
    <lineage>
        <taxon>Bacteria</taxon>
        <taxon>Pseudomonadati</taxon>
        <taxon>Bacteroidota</taxon>
        <taxon>Flavobacteriia</taxon>
        <taxon>Flavobacteriales</taxon>
        <taxon>Weeksellaceae</taxon>
        <taxon>Ornithobacterium</taxon>
    </lineage>
</organism>
<dbReference type="PANTHER" id="PTHR47371">
    <property type="entry name" value="LIPOTEICHOIC ACID SYNTHASE"/>
    <property type="match status" value="1"/>
</dbReference>
<proteinExistence type="predicted"/>
<name>A0A410JT83_ORNRH</name>
<evidence type="ECO:0000313" key="9">
    <source>
        <dbReference type="Proteomes" id="UP000287701"/>
    </source>
</evidence>
<keyword evidence="4 6" id="KW-1133">Transmembrane helix</keyword>
<feature type="domain" description="Sulfatase N-terminal" evidence="7">
    <location>
        <begin position="284"/>
        <end position="560"/>
    </location>
</feature>
<dbReference type="AlphaFoldDB" id="A0A410JT83"/>
<dbReference type="OrthoDB" id="9777768at2"/>
<dbReference type="InterPro" id="IPR050448">
    <property type="entry name" value="OpgB/LTA_synthase_biosynth"/>
</dbReference>
<evidence type="ECO:0000256" key="1">
    <source>
        <dbReference type="ARBA" id="ARBA00004651"/>
    </source>
</evidence>
<keyword evidence="3 6" id="KW-0812">Transmembrane</keyword>
<feature type="transmembrane region" description="Helical" evidence="6">
    <location>
        <begin position="12"/>
        <end position="37"/>
    </location>
</feature>
<evidence type="ECO:0000256" key="2">
    <source>
        <dbReference type="ARBA" id="ARBA00022475"/>
    </source>
</evidence>
<dbReference type="Pfam" id="PF00884">
    <property type="entry name" value="Sulfatase"/>
    <property type="match status" value="1"/>
</dbReference>
<dbReference type="RefSeq" id="WP_128501688.1">
    <property type="nucleotide sequence ID" value="NZ_CP035107.1"/>
</dbReference>
<feature type="transmembrane region" description="Helical" evidence="6">
    <location>
        <begin position="182"/>
        <end position="203"/>
    </location>
</feature>
<dbReference type="Proteomes" id="UP000287701">
    <property type="component" value="Chromosome"/>
</dbReference>
<sequence length="648" mass="75424">MKWKIFLKELSNLIFFWFVGIVFFSLFRIIFACLYYQRIQIFEWKDFTRALFMGFRFDCTVMGYFTILPLFLLLGFSGFTSRLKFVIGVRKIMQILFSTLGVLICVVSLNYFKEYNQQFNHFIFLAIYDDQKAAFNSILKDFHPFLNSFAAIVAIVLMLYIFKKFEKSEIIFHKLSKINSLAGKTILVLLSITLFVGGIRGSFTGFPVRKFTSAVSKDSFINKIIINPFRSLMYAYDEFNEINGNSKNPFLSEQEFNQIFKAKKVTDLLEKKTQGAMIQKPKQIFLIIMESYDSWPLMEKYRPLKLSENLSAIADKSLRFTHFLPASYATFNSFGSIVTNIPYTGINISHIRETVAPFETSIFEQFKKLGYKTNLFYGGFLSWENIGDFSLYQGAEHVYSAMDYAEKTDLNVWGVEDEDLFKLVNQSINPDEYTFNLILTTSYHTPYTVDVDKKGFPYKKKEDFPKDLQKYYDNGLTLKEMGHLWYGDKCIGDFVASAEQKFPEAIFGFTGDHFGRRFITHQPNLYERSSVNFILYGKQIPAELNTTPGTHIDIAPTLIEMIAPPNFTYYSFGESLLSPGKDKAISFEKIIKKNDLYYLPKEEKKDKINLKNWKEEKVNEDKTLTDMYNKQMGLAWYYTVKGNDLNKK</sequence>
<dbReference type="Gene3D" id="3.40.720.10">
    <property type="entry name" value="Alkaline Phosphatase, subunit A"/>
    <property type="match status" value="1"/>
</dbReference>
<comment type="subcellular location">
    <subcellularLocation>
        <location evidence="1">Cell membrane</location>
        <topology evidence="1">Multi-pass membrane protein</topology>
    </subcellularLocation>
</comment>
<dbReference type="PANTHER" id="PTHR47371:SF3">
    <property type="entry name" value="PHOSPHOGLYCEROL TRANSFERASE I"/>
    <property type="match status" value="1"/>
</dbReference>
<feature type="transmembrane region" description="Helical" evidence="6">
    <location>
        <begin position="61"/>
        <end position="80"/>
    </location>
</feature>
<evidence type="ECO:0000256" key="4">
    <source>
        <dbReference type="ARBA" id="ARBA00022989"/>
    </source>
</evidence>